<dbReference type="EMBL" id="CAICTM010001587">
    <property type="protein sequence ID" value="CAB9524819.1"/>
    <property type="molecule type" value="Genomic_DNA"/>
</dbReference>
<evidence type="ECO:0000256" key="5">
    <source>
        <dbReference type="ARBA" id="ARBA00023136"/>
    </source>
</evidence>
<dbReference type="Pfam" id="PF13407">
    <property type="entry name" value="Peripla_BP_4"/>
    <property type="match status" value="2"/>
</dbReference>
<evidence type="ECO:0000256" key="4">
    <source>
        <dbReference type="ARBA" id="ARBA00023040"/>
    </source>
</evidence>
<dbReference type="CDD" id="cd15047">
    <property type="entry name" value="7tmC_GABA-B-like"/>
    <property type="match status" value="1"/>
</dbReference>
<dbReference type="InterPro" id="IPR017978">
    <property type="entry name" value="GPCR_3_C"/>
</dbReference>
<dbReference type="InterPro" id="IPR002455">
    <property type="entry name" value="GPCR3_GABA-B"/>
</dbReference>
<dbReference type="Gene3D" id="3.40.50.2300">
    <property type="match status" value="4"/>
</dbReference>
<keyword evidence="5 10" id="KW-0472">Membrane</keyword>
<reference evidence="12" key="1">
    <citation type="submission" date="2020-06" db="EMBL/GenBank/DDBJ databases">
        <authorList>
            <consortium name="Plant Systems Biology data submission"/>
        </authorList>
    </citation>
    <scope>NUCLEOTIDE SEQUENCE</scope>
    <source>
        <strain evidence="12">D6</strain>
    </source>
</reference>
<protein>
    <submittedName>
        <fullName evidence="12">Acid type B receptor subunit 1</fullName>
    </submittedName>
</protein>
<organism evidence="12 13">
    <name type="scientific">Seminavis robusta</name>
    <dbReference type="NCBI Taxonomy" id="568900"/>
    <lineage>
        <taxon>Eukaryota</taxon>
        <taxon>Sar</taxon>
        <taxon>Stramenopiles</taxon>
        <taxon>Ochrophyta</taxon>
        <taxon>Bacillariophyta</taxon>
        <taxon>Bacillariophyceae</taxon>
        <taxon>Bacillariophycidae</taxon>
        <taxon>Naviculales</taxon>
        <taxon>Naviculaceae</taxon>
        <taxon>Seminavis</taxon>
    </lineage>
</organism>
<keyword evidence="13" id="KW-1185">Reference proteome</keyword>
<dbReference type="AlphaFoldDB" id="A0A9N8ETK1"/>
<dbReference type="PANTHER" id="PTHR10519:SF20">
    <property type="entry name" value="G-PROTEIN COUPLED RECEPTOR 156-RELATED"/>
    <property type="match status" value="1"/>
</dbReference>
<feature type="transmembrane region" description="Helical" evidence="10">
    <location>
        <begin position="537"/>
        <end position="558"/>
    </location>
</feature>
<evidence type="ECO:0000256" key="1">
    <source>
        <dbReference type="ARBA" id="ARBA00004141"/>
    </source>
</evidence>
<evidence type="ECO:0000256" key="3">
    <source>
        <dbReference type="ARBA" id="ARBA00022989"/>
    </source>
</evidence>
<evidence type="ECO:0000256" key="10">
    <source>
        <dbReference type="SAM" id="Phobius"/>
    </source>
</evidence>
<evidence type="ECO:0000313" key="12">
    <source>
        <dbReference type="EMBL" id="CAB9524819.1"/>
    </source>
</evidence>
<dbReference type="Proteomes" id="UP001153069">
    <property type="component" value="Unassembled WGS sequence"/>
</dbReference>
<name>A0A9N8ETK1_9STRA</name>
<gene>
    <name evidence="12" type="ORF">SEMRO_1589_G284390.1</name>
</gene>
<feature type="transmembrane region" description="Helical" evidence="10">
    <location>
        <begin position="570"/>
        <end position="588"/>
    </location>
</feature>
<comment type="caution">
    <text evidence="12">The sequence shown here is derived from an EMBL/GenBank/DDBJ whole genome shotgun (WGS) entry which is preliminary data.</text>
</comment>
<feature type="transmembrane region" description="Helical" evidence="10">
    <location>
        <begin position="701"/>
        <end position="720"/>
    </location>
</feature>
<keyword evidence="3 10" id="KW-1133">Transmembrane helix</keyword>
<dbReference type="SUPFAM" id="SSF53822">
    <property type="entry name" value="Periplasmic binding protein-like I"/>
    <property type="match status" value="2"/>
</dbReference>
<keyword evidence="6 12" id="KW-0675">Receptor</keyword>
<evidence type="ECO:0000256" key="8">
    <source>
        <dbReference type="ARBA" id="ARBA00023224"/>
    </source>
</evidence>
<dbReference type="PANTHER" id="PTHR10519">
    <property type="entry name" value="GABA-B RECEPTOR"/>
    <property type="match status" value="1"/>
</dbReference>
<dbReference type="GO" id="GO:0004965">
    <property type="term" value="F:G protein-coupled GABA receptor activity"/>
    <property type="evidence" value="ECO:0007669"/>
    <property type="project" value="InterPro"/>
</dbReference>
<feature type="region of interest" description="Disordered" evidence="9">
    <location>
        <begin position="819"/>
        <end position="839"/>
    </location>
</feature>
<evidence type="ECO:0000256" key="7">
    <source>
        <dbReference type="ARBA" id="ARBA00023180"/>
    </source>
</evidence>
<keyword evidence="4" id="KW-0297">G-protein coupled receptor</keyword>
<dbReference type="GO" id="GO:0038039">
    <property type="term" value="C:G protein-coupled receptor heterodimeric complex"/>
    <property type="evidence" value="ECO:0007669"/>
    <property type="project" value="TreeGrafter"/>
</dbReference>
<keyword evidence="2 10" id="KW-0812">Transmembrane</keyword>
<evidence type="ECO:0000256" key="9">
    <source>
        <dbReference type="SAM" id="MobiDB-lite"/>
    </source>
</evidence>
<keyword evidence="7" id="KW-0325">Glycoprotein</keyword>
<evidence type="ECO:0000256" key="6">
    <source>
        <dbReference type="ARBA" id="ARBA00023170"/>
    </source>
</evidence>
<accession>A0A9N8ETK1</accession>
<dbReference type="InterPro" id="IPR025997">
    <property type="entry name" value="SBP_2_dom"/>
</dbReference>
<proteinExistence type="predicted"/>
<feature type="transmembrane region" description="Helical" evidence="10">
    <location>
        <begin position="649"/>
        <end position="669"/>
    </location>
</feature>
<keyword evidence="8" id="KW-0807">Transducer</keyword>
<feature type="region of interest" description="Disordered" evidence="9">
    <location>
        <begin position="934"/>
        <end position="961"/>
    </location>
</feature>
<sequence length="974" mass="105234">MNSGYEMAQDLGLYGFVSMDEYEAGVEAANTFVDLLQVGENVGNDNNETSAVYVNHQPGNTAMDSRFDGFRDTITEAIPSVLVNEVRLKEGQSDQETLHHLTEAFQQKCPTMVLIGSPVLEATTAALYANGCALSSTTIVGTFDTTPDVYASIAVGKLAFAVSQQQHLQGTLPVVMAATYVSTGQRLAPPSQSKYGIYSSGPSIVTLQTLPSDTIQACEAEGFPVCAPGQAPIKLGAQVQQAGLDTGVDLQFELFNRQESSEVMHAKMASKIISYCRAGVHGIFVSIPSTALIPAVRECLDLNIPVMSVNTGAEYAIDELQLPHHIGQLEYTAGYAAGKYMASPQHGIDKVICIRQDQDNKALTERCKGFEAAIRETNGAVEFLGRPIVGVDNVAGFIHTVKEFVANHTSDNTWDGLGMLELGTKYVDATLGLRQDHPGMQFGAFDTSGALYNALATDDIMFGIDQSLYLQGYLPVWLLTMIATTNQHLKNRYIETGPTLVLESASKEYLSCQALSFSVCPPPVLYDLNQLTNVRPIGYTLAAIVIATAVSCIVWMAMNRRSSVVAQSQPEFLLMICFGAVCMVSAIFPLGIDDSIASTEGASKACMAIPWCVALGFTIMYAGIFCKIWRINKLMTAAKYFRRTKIQAWHVIAPLVGLSVGNVLFLAIWTGVDPMYYSREEVCGAGDFSSVGHCKAGDTKVSVAMASLIGIINITALILANVEAYRARWLNEHLSEFRYMFINLLGILQVGIIGVPLIMLLAEEPVASYFLISILLFLVAESTLLLMFVPKVLLLRQEAADDSDDAASVASMASSNISPFGNNQNSSRHTRFSLPAAPKSFPSSLQRASSVENSASSSAALLNRIKELERLLREEEGVDTRRVFSKVQLDTVVTIPTERESDDDDVMASVNTAVLQACNGDIERAQSMARKLGLEKPISDLEIDEESDESSSDSSCAGDALSKNPVNKIAALTA</sequence>
<dbReference type="InterPro" id="IPR028082">
    <property type="entry name" value="Peripla_BP_I"/>
</dbReference>
<evidence type="ECO:0000313" key="13">
    <source>
        <dbReference type="Proteomes" id="UP001153069"/>
    </source>
</evidence>
<feature type="domain" description="G-protein coupled receptors family 3 profile" evidence="11">
    <location>
        <begin position="605"/>
        <end position="795"/>
    </location>
</feature>
<evidence type="ECO:0000259" key="11">
    <source>
        <dbReference type="PROSITE" id="PS50259"/>
    </source>
</evidence>
<dbReference type="PROSITE" id="PS50259">
    <property type="entry name" value="G_PROTEIN_RECEP_F3_4"/>
    <property type="match status" value="1"/>
</dbReference>
<feature type="compositionally biased region" description="Acidic residues" evidence="9">
    <location>
        <begin position="941"/>
        <end position="951"/>
    </location>
</feature>
<feature type="transmembrane region" description="Helical" evidence="10">
    <location>
        <begin position="741"/>
        <end position="762"/>
    </location>
</feature>
<dbReference type="Pfam" id="PF00003">
    <property type="entry name" value="7tm_3"/>
    <property type="match status" value="1"/>
</dbReference>
<feature type="transmembrane region" description="Helical" evidence="10">
    <location>
        <begin position="608"/>
        <end position="629"/>
    </location>
</feature>
<dbReference type="OrthoDB" id="47382at2759"/>
<evidence type="ECO:0000256" key="2">
    <source>
        <dbReference type="ARBA" id="ARBA00022692"/>
    </source>
</evidence>
<comment type="subcellular location">
    <subcellularLocation>
        <location evidence="1">Membrane</location>
        <topology evidence="1">Multi-pass membrane protein</topology>
    </subcellularLocation>
</comment>
<feature type="transmembrane region" description="Helical" evidence="10">
    <location>
        <begin position="768"/>
        <end position="789"/>
    </location>
</feature>